<dbReference type="InterPro" id="IPR006535">
    <property type="entry name" value="HnRNP_R/Q_splicing_fac"/>
</dbReference>
<dbReference type="CDD" id="cd12251">
    <property type="entry name" value="RRM3_hnRNPR_like"/>
    <property type="match status" value="1"/>
</dbReference>
<evidence type="ECO:0000256" key="6">
    <source>
        <dbReference type="SAM" id="MobiDB-lite"/>
    </source>
</evidence>
<dbReference type="OrthoDB" id="3800936at2759"/>
<keyword evidence="3" id="KW-0677">Repeat</keyword>
<dbReference type="Proteomes" id="UP000267029">
    <property type="component" value="Unassembled WGS sequence"/>
</dbReference>
<keyword evidence="9" id="KW-1185">Reference proteome</keyword>
<feature type="region of interest" description="Disordered" evidence="6">
    <location>
        <begin position="837"/>
        <end position="863"/>
    </location>
</feature>
<dbReference type="FunFam" id="3.30.70.330:FF:000026">
    <property type="entry name" value="APOBEC1 complementation factor isoform X1"/>
    <property type="match status" value="1"/>
</dbReference>
<evidence type="ECO:0000256" key="3">
    <source>
        <dbReference type="ARBA" id="ARBA00022737"/>
    </source>
</evidence>
<dbReference type="AlphaFoldDB" id="A0A0R3U700"/>
<feature type="domain" description="RRM" evidence="7">
    <location>
        <begin position="135"/>
        <end position="213"/>
    </location>
</feature>
<evidence type="ECO:0000256" key="1">
    <source>
        <dbReference type="ARBA" id="ARBA00004496"/>
    </source>
</evidence>
<dbReference type="CDD" id="cd12250">
    <property type="entry name" value="RRM2_hnRNPR_like"/>
    <property type="match status" value="1"/>
</dbReference>
<dbReference type="SMART" id="SM00360">
    <property type="entry name" value="RRM"/>
    <property type="match status" value="3"/>
</dbReference>
<dbReference type="GO" id="GO:0005737">
    <property type="term" value="C:cytoplasm"/>
    <property type="evidence" value="ECO:0007669"/>
    <property type="project" value="UniProtKB-SubCell"/>
</dbReference>
<feature type="region of interest" description="Disordered" evidence="6">
    <location>
        <begin position="14"/>
        <end position="67"/>
    </location>
</feature>
<evidence type="ECO:0000313" key="9">
    <source>
        <dbReference type="Proteomes" id="UP000267029"/>
    </source>
</evidence>
<proteinExistence type="predicted"/>
<dbReference type="PROSITE" id="PS50102">
    <property type="entry name" value="RRM"/>
    <property type="match status" value="3"/>
</dbReference>
<evidence type="ECO:0000313" key="8">
    <source>
        <dbReference type="EMBL" id="VDD76587.1"/>
    </source>
</evidence>
<keyword evidence="4 5" id="KW-0694">RNA-binding</keyword>
<feature type="domain" description="RRM" evidence="7">
    <location>
        <begin position="215"/>
        <end position="297"/>
    </location>
</feature>
<dbReference type="GO" id="GO:0003723">
    <property type="term" value="F:RNA binding"/>
    <property type="evidence" value="ECO:0007669"/>
    <property type="project" value="UniProtKB-UniRule"/>
</dbReference>
<dbReference type="EMBL" id="UXSR01000445">
    <property type="protein sequence ID" value="VDD76587.1"/>
    <property type="molecule type" value="Genomic_DNA"/>
</dbReference>
<dbReference type="Gene3D" id="3.30.70.330">
    <property type="match status" value="3"/>
</dbReference>
<dbReference type="InterPro" id="IPR035979">
    <property type="entry name" value="RBD_domain_sf"/>
</dbReference>
<evidence type="ECO:0000259" key="7">
    <source>
        <dbReference type="PROSITE" id="PS50102"/>
    </source>
</evidence>
<evidence type="ECO:0000256" key="5">
    <source>
        <dbReference type="PROSITE-ProRule" id="PRU00176"/>
    </source>
</evidence>
<sequence>MVDIEQLWKDCLLDTYDTSDESDQSSEINEESHTQDISPSLSVTTTQSAKRQNDETKPVSNAEYVGPPNTLMPSIKPPLLPIQPQQKNKNTVVLSREEALVRLIERTRYPIMQENGQRRYGPPPDWVGPAPARGCEIFIGKIPRDCFEDELVPVFESVGKVYMFRLMMDFSGCNRGYGFCIYTNREDTRKAVQKLDAYEIRKSKALGVCLSVDNCRLFVGGIPKTKTKDEILLEMTKVTDGVKDVIVYPSVVDKTKNRGFAFVEYENHKAAAMARRKLIPGRIHLWGHQVAVDWAEPEREVDEDVRILYVRNLMLHTTEETLRDQFNLAAGFKSAVERVKKMKDYAFIHFTDRIFAANALAIMDGYYLDGSRIEVSWAKPADKSESLRAAQRVAHHPVPTGLAFDQTGLISLLRPNLPALNQSHDTYNPRNLLFQHQPQQQQQQQQLLLNALMSKTDGRRTSTGSESDSLAALRNFITQNQSECRIREALAISRILNQSRNGGVCQQQASQVPAGVQSMKRHQPTIGQHQGDIFSCQKQSDKSADGLPRILAEVNSLKHYEFHRQPSSISIQNMIDQCYIPNDPKNFNIQLNSQLLPNSLILKPHIQHHTNSTNQNQRNIWTDSLTLQQRQQQQQQQAEEMRLYANSRCSQPFNMSASTLSNGLLNTGSKFDETLINQTLGGRLNPAPFGDALGKALSDELGALNTLVLSITQGTELFEKKDGLIFNRDQGDMAITSSRCANFQPGHDSTEYSFFNNQYMSMERAFDPMNAYPHLLTNNQHQLNLTERLRRCQTAVQQHQNEVGKAPITQILHAPESTLRDQVNFPPSLLPLPNHFDLANDAENPSASPGIRETTSNSNSEVPDLNFSVDELIMDDEQRFHFTSIDAFI</sequence>
<dbReference type="InterPro" id="IPR000504">
    <property type="entry name" value="RRM_dom"/>
</dbReference>
<dbReference type="SUPFAM" id="SSF54928">
    <property type="entry name" value="RNA-binding domain, RBD"/>
    <property type="match status" value="2"/>
</dbReference>
<evidence type="ECO:0000256" key="4">
    <source>
        <dbReference type="ARBA" id="ARBA00022884"/>
    </source>
</evidence>
<comment type="subcellular location">
    <subcellularLocation>
        <location evidence="1">Cytoplasm</location>
    </subcellularLocation>
</comment>
<dbReference type="InterPro" id="IPR012677">
    <property type="entry name" value="Nucleotide-bd_a/b_plait_sf"/>
</dbReference>
<gene>
    <name evidence="8" type="ORF">MCOS_LOCUS2590</name>
</gene>
<feature type="domain" description="RRM" evidence="7">
    <location>
        <begin position="306"/>
        <end position="380"/>
    </location>
</feature>
<feature type="compositionally biased region" description="Polar residues" evidence="6">
    <location>
        <begin position="35"/>
        <end position="50"/>
    </location>
</feature>
<dbReference type="PANTHER" id="PTHR21245">
    <property type="entry name" value="HETEROGENEOUS NUCLEAR RIBONUCLEOPROTEIN"/>
    <property type="match status" value="1"/>
</dbReference>
<protein>
    <recommendedName>
        <fullName evidence="7">RRM domain-containing protein</fullName>
    </recommendedName>
</protein>
<dbReference type="NCBIfam" id="TIGR01648">
    <property type="entry name" value="hnRNP-R-Q"/>
    <property type="match status" value="1"/>
</dbReference>
<feature type="compositionally biased region" description="Polar residues" evidence="6">
    <location>
        <begin position="843"/>
        <end position="861"/>
    </location>
</feature>
<keyword evidence="2" id="KW-0963">Cytoplasm</keyword>
<reference evidence="8 9" key="1">
    <citation type="submission" date="2018-10" db="EMBL/GenBank/DDBJ databases">
        <authorList>
            <consortium name="Pathogen Informatics"/>
        </authorList>
    </citation>
    <scope>NUCLEOTIDE SEQUENCE [LARGE SCALE GENOMIC DNA]</scope>
</reference>
<dbReference type="STRING" id="53468.A0A0R3U700"/>
<dbReference type="FunFam" id="3.30.70.330:FF:000022">
    <property type="entry name" value="APOBEC1 complementation factor isoform X1"/>
    <property type="match status" value="1"/>
</dbReference>
<evidence type="ECO:0000256" key="2">
    <source>
        <dbReference type="ARBA" id="ARBA00022490"/>
    </source>
</evidence>
<name>A0A0R3U700_MESCO</name>
<accession>A0A0R3U700</accession>
<dbReference type="Pfam" id="PF00076">
    <property type="entry name" value="RRM_1"/>
    <property type="match status" value="3"/>
</dbReference>
<organism evidence="8 9">
    <name type="scientific">Mesocestoides corti</name>
    <name type="common">Flatworm</name>
    <dbReference type="NCBI Taxonomy" id="53468"/>
    <lineage>
        <taxon>Eukaryota</taxon>
        <taxon>Metazoa</taxon>
        <taxon>Spiralia</taxon>
        <taxon>Lophotrochozoa</taxon>
        <taxon>Platyhelminthes</taxon>
        <taxon>Cestoda</taxon>
        <taxon>Eucestoda</taxon>
        <taxon>Cyclophyllidea</taxon>
        <taxon>Mesocestoididae</taxon>
        <taxon>Mesocestoides</taxon>
    </lineage>
</organism>
<dbReference type="CDD" id="cd12249">
    <property type="entry name" value="RRM1_hnRNPR_like"/>
    <property type="match status" value="1"/>
</dbReference>